<dbReference type="AlphaFoldDB" id="A0A510Y8Y2"/>
<dbReference type="STRING" id="1371.GCA_900166605_03014"/>
<evidence type="ECO:0000256" key="2">
    <source>
        <dbReference type="SAM" id="SignalP"/>
    </source>
</evidence>
<accession>A0A510Y8Y2</accession>
<evidence type="ECO:0008006" key="5">
    <source>
        <dbReference type="Google" id="ProtNLM"/>
    </source>
</evidence>
<evidence type="ECO:0000256" key="1">
    <source>
        <dbReference type="SAM" id="MobiDB-lite"/>
    </source>
</evidence>
<comment type="caution">
    <text evidence="3">The sequence shown here is derived from an EMBL/GenBank/DDBJ whole genome shotgun (WGS) entry which is preliminary data.</text>
</comment>
<name>A0A510Y8Y2_MARHA</name>
<dbReference type="PROSITE" id="PS51257">
    <property type="entry name" value="PROKAR_LIPOPROTEIN"/>
    <property type="match status" value="1"/>
</dbReference>
<keyword evidence="2" id="KW-0732">Signal</keyword>
<protein>
    <recommendedName>
        <fullName evidence="5">YtkA-like domain-containing protein</fullName>
    </recommendedName>
</protein>
<feature type="region of interest" description="Disordered" evidence="1">
    <location>
        <begin position="119"/>
        <end position="151"/>
    </location>
</feature>
<dbReference type="Proteomes" id="UP000321051">
    <property type="component" value="Unassembled WGS sequence"/>
</dbReference>
<evidence type="ECO:0000313" key="4">
    <source>
        <dbReference type="Proteomes" id="UP000321051"/>
    </source>
</evidence>
<keyword evidence="4" id="KW-1185">Reference proteome</keyword>
<dbReference type="OrthoDB" id="2679563at2"/>
<reference evidence="3 4" key="1">
    <citation type="submission" date="2019-07" db="EMBL/GenBank/DDBJ databases">
        <title>Whole genome shotgun sequence of Marinococcus halophilus NBRC 102359.</title>
        <authorList>
            <person name="Hosoyama A."/>
            <person name="Uohara A."/>
            <person name="Ohji S."/>
            <person name="Ichikawa N."/>
        </authorList>
    </citation>
    <scope>NUCLEOTIDE SEQUENCE [LARGE SCALE GENOMIC DNA]</scope>
    <source>
        <strain evidence="3 4">NBRC 102359</strain>
    </source>
</reference>
<feature type="chain" id="PRO_5038559431" description="YtkA-like domain-containing protein" evidence="2">
    <location>
        <begin position="20"/>
        <end position="151"/>
    </location>
</feature>
<gene>
    <name evidence="3" type="ORF">MHA01_27390</name>
</gene>
<proteinExistence type="predicted"/>
<dbReference type="RefSeq" id="WP_094908880.1">
    <property type="nucleotide sequence ID" value="NZ_BJUN01000020.1"/>
</dbReference>
<sequence length="151" mass="16215">MKIMLWGITVLLLASGCSAIDASNHEDYGTSAPASLYIHTEENVAPGDAVPVQIHLLQNEQPHSVQGDVSLTVYDAEQEKIETKRADSSGEGVYTASVRVPDDGVYTFEAELKEHKSELQTAKQVGVGDLTSEEQEMLGGGHESGHSSSHH</sequence>
<dbReference type="EMBL" id="BJUN01000020">
    <property type="protein sequence ID" value="GEK59834.1"/>
    <property type="molecule type" value="Genomic_DNA"/>
</dbReference>
<evidence type="ECO:0000313" key="3">
    <source>
        <dbReference type="EMBL" id="GEK59834.1"/>
    </source>
</evidence>
<organism evidence="3 4">
    <name type="scientific">Marinococcus halophilus</name>
    <dbReference type="NCBI Taxonomy" id="1371"/>
    <lineage>
        <taxon>Bacteria</taxon>
        <taxon>Bacillati</taxon>
        <taxon>Bacillota</taxon>
        <taxon>Bacilli</taxon>
        <taxon>Bacillales</taxon>
        <taxon>Bacillaceae</taxon>
        <taxon>Marinococcus</taxon>
    </lineage>
</organism>
<feature type="signal peptide" evidence="2">
    <location>
        <begin position="1"/>
        <end position="19"/>
    </location>
</feature>